<evidence type="ECO:0000256" key="4">
    <source>
        <dbReference type="ARBA" id="ARBA00022989"/>
    </source>
</evidence>
<dbReference type="Gene3D" id="3.30.450.20">
    <property type="entry name" value="PAS domain"/>
    <property type="match status" value="1"/>
</dbReference>
<evidence type="ECO:0000259" key="6">
    <source>
        <dbReference type="Pfam" id="PF17203"/>
    </source>
</evidence>
<gene>
    <name evidence="7" type="primary">zraS_1</name>
    <name evidence="7" type="ORF">NCTC11126_05491</name>
</gene>
<organism evidence="7 8">
    <name type="scientific">Escherichia coli</name>
    <dbReference type="NCBI Taxonomy" id="562"/>
    <lineage>
        <taxon>Bacteria</taxon>
        <taxon>Pseudomonadati</taxon>
        <taxon>Pseudomonadota</taxon>
        <taxon>Gammaproteobacteria</taxon>
        <taxon>Enterobacterales</taxon>
        <taxon>Enterobacteriaceae</taxon>
        <taxon>Escherichia</taxon>
    </lineage>
</organism>
<evidence type="ECO:0000313" key="7">
    <source>
        <dbReference type="EMBL" id="SPW56909.1"/>
    </source>
</evidence>
<dbReference type="InterPro" id="IPR029151">
    <property type="entry name" value="Sensor-like_sf"/>
</dbReference>
<keyword evidence="4" id="KW-1133">Transmembrane helix</keyword>
<dbReference type="EMBL" id="UARS01000011">
    <property type="protein sequence ID" value="SPW56909.1"/>
    <property type="molecule type" value="Genomic_DNA"/>
</dbReference>
<evidence type="ECO:0000256" key="1">
    <source>
        <dbReference type="ARBA" id="ARBA00004651"/>
    </source>
</evidence>
<keyword evidence="5" id="KW-0472">Membrane</keyword>
<sequence>MGRETAAARQTLLEKGSVLIRALESGSRVGMGMRMHHAQQQALLEEMAGQPGVRWFAVTDEQGTIVMHSNSGMVGKQLYSPQEMQQLHPGDEEAWRRTR</sequence>
<reference evidence="7 8" key="1">
    <citation type="submission" date="2018-06" db="EMBL/GenBank/DDBJ databases">
        <authorList>
            <consortium name="Pathogen Informatics"/>
            <person name="Doyle S."/>
        </authorList>
    </citation>
    <scope>NUCLEOTIDE SEQUENCE [LARGE SCALE GENOMIC DNA]</scope>
    <source>
        <strain evidence="7 8">NCTC11126</strain>
    </source>
</reference>
<dbReference type="Pfam" id="PF17203">
    <property type="entry name" value="sCache_3_2"/>
    <property type="match status" value="1"/>
</dbReference>
<dbReference type="Proteomes" id="UP000250561">
    <property type="component" value="Unassembled WGS sequence"/>
</dbReference>
<evidence type="ECO:0000256" key="2">
    <source>
        <dbReference type="ARBA" id="ARBA00022475"/>
    </source>
</evidence>
<keyword evidence="7" id="KW-0808">Transferase</keyword>
<dbReference type="EC" id="2.7.3.-" evidence="7"/>
<evidence type="ECO:0000256" key="5">
    <source>
        <dbReference type="ARBA" id="ARBA00023136"/>
    </source>
</evidence>
<name>A0A2X1KE68_ECOLX</name>
<accession>A0A2X1KE68</accession>
<dbReference type="SUPFAM" id="SSF103190">
    <property type="entry name" value="Sensory domain-like"/>
    <property type="match status" value="1"/>
</dbReference>
<dbReference type="AlphaFoldDB" id="A0A2X1KE68"/>
<protein>
    <submittedName>
        <fullName evidence="7">Sensor protein ZraS</fullName>
        <ecNumber evidence="7">2.7.13.3</ecNumber>
        <ecNumber evidence="7">2.7.3.-</ecNumber>
    </submittedName>
</protein>
<proteinExistence type="predicted"/>
<dbReference type="EC" id="2.7.13.3" evidence="7"/>
<dbReference type="InterPro" id="IPR033463">
    <property type="entry name" value="sCache_3"/>
</dbReference>
<keyword evidence="2" id="KW-1003">Cell membrane</keyword>
<keyword evidence="3" id="KW-0812">Transmembrane</keyword>
<feature type="domain" description="Single cache" evidence="6">
    <location>
        <begin position="6"/>
        <end position="88"/>
    </location>
</feature>
<comment type="subcellular location">
    <subcellularLocation>
        <location evidence="1">Cell membrane</location>
        <topology evidence="1">Multi-pass membrane protein</topology>
    </subcellularLocation>
</comment>
<dbReference type="GO" id="GO:0004673">
    <property type="term" value="F:protein histidine kinase activity"/>
    <property type="evidence" value="ECO:0007669"/>
    <property type="project" value="UniProtKB-EC"/>
</dbReference>
<evidence type="ECO:0000256" key="3">
    <source>
        <dbReference type="ARBA" id="ARBA00022692"/>
    </source>
</evidence>
<evidence type="ECO:0000313" key="8">
    <source>
        <dbReference type="Proteomes" id="UP000250561"/>
    </source>
</evidence>